<dbReference type="EMBL" id="CAXIEN010000002">
    <property type="protein sequence ID" value="CAL1261396.1"/>
    <property type="molecule type" value="Genomic_DNA"/>
</dbReference>
<comment type="caution">
    <text evidence="1">The sequence shown here is derived from an EMBL/GenBank/DDBJ whole genome shotgun (WGS) entry which is preliminary data.</text>
</comment>
<dbReference type="Proteomes" id="UP001497382">
    <property type="component" value="Unassembled WGS sequence"/>
</dbReference>
<protein>
    <submittedName>
        <fullName evidence="1">Uncharacterized protein</fullName>
    </submittedName>
</protein>
<name>A0AAV1YRT6_9ARAC</name>
<reference evidence="1 2" key="1">
    <citation type="submission" date="2024-04" db="EMBL/GenBank/DDBJ databases">
        <authorList>
            <person name="Rising A."/>
            <person name="Reimegard J."/>
            <person name="Sonavane S."/>
            <person name="Akerstrom W."/>
            <person name="Nylinder S."/>
            <person name="Hedman E."/>
            <person name="Kallberg Y."/>
        </authorList>
    </citation>
    <scope>NUCLEOTIDE SEQUENCE [LARGE SCALE GENOMIC DNA]</scope>
</reference>
<dbReference type="AlphaFoldDB" id="A0AAV1YRT6"/>
<accession>A0AAV1YRT6</accession>
<keyword evidence="2" id="KW-1185">Reference proteome</keyword>
<sequence length="71" mass="8083">MDCIGKNTEQAIYCGTNESILCRNQVVKLTSPNEMISPAFLTAFKCLRFSHFKVSKIKLPSDNWSLYHTGR</sequence>
<evidence type="ECO:0000313" key="1">
    <source>
        <dbReference type="EMBL" id="CAL1261396.1"/>
    </source>
</evidence>
<organism evidence="1 2">
    <name type="scientific">Larinioides sclopetarius</name>
    <dbReference type="NCBI Taxonomy" id="280406"/>
    <lineage>
        <taxon>Eukaryota</taxon>
        <taxon>Metazoa</taxon>
        <taxon>Ecdysozoa</taxon>
        <taxon>Arthropoda</taxon>
        <taxon>Chelicerata</taxon>
        <taxon>Arachnida</taxon>
        <taxon>Araneae</taxon>
        <taxon>Araneomorphae</taxon>
        <taxon>Entelegynae</taxon>
        <taxon>Araneoidea</taxon>
        <taxon>Araneidae</taxon>
        <taxon>Larinioides</taxon>
    </lineage>
</organism>
<proteinExistence type="predicted"/>
<gene>
    <name evidence="1" type="ORF">LARSCL_LOCUS370</name>
</gene>
<evidence type="ECO:0000313" key="2">
    <source>
        <dbReference type="Proteomes" id="UP001497382"/>
    </source>
</evidence>